<name>A0A9K3CNK6_9EUKA</name>
<dbReference type="SUPFAM" id="SSF49452">
    <property type="entry name" value="Starch-binding domain-like"/>
    <property type="match status" value="2"/>
</dbReference>
<evidence type="ECO:0008006" key="4">
    <source>
        <dbReference type="Google" id="ProtNLM"/>
    </source>
</evidence>
<evidence type="ECO:0000313" key="3">
    <source>
        <dbReference type="Proteomes" id="UP000265618"/>
    </source>
</evidence>
<protein>
    <recommendedName>
        <fullName evidence="4">Carboxypeptidase regulatory-like domain-containing protein</fullName>
    </recommendedName>
</protein>
<gene>
    <name evidence="2" type="ORF">KIPB_001317</name>
</gene>
<dbReference type="InterPro" id="IPR013784">
    <property type="entry name" value="Carb-bd-like_fold"/>
</dbReference>
<keyword evidence="1" id="KW-0732">Signal</keyword>
<dbReference type="GO" id="GO:0030246">
    <property type="term" value="F:carbohydrate binding"/>
    <property type="evidence" value="ECO:0007669"/>
    <property type="project" value="InterPro"/>
</dbReference>
<dbReference type="Proteomes" id="UP000265618">
    <property type="component" value="Unassembled WGS sequence"/>
</dbReference>
<sequence length="794" mass="84029">MQYNMMMLLLAVLGYALCGSGCGENPCTKYPMQPPGTTPDEYVSLCVAFQCGCDQGVSVDVPFDTSYTTTPNCSADPVEVCIGWEEGRDGDVCYYGGGYCTPLYGGVNDIAVPLTCVLCGGVCCDTILVGTVTDEGGVGVPGVVVVVGLDEVAVTDEFGNYVAHDLPPGMQLVTFYPEDLTVVEPVTLEVTIAECEVNTLDVVLPCAGKTIEGYVTAECGLLALSCVCLTILETGQTTTSNAFGYYSFPSLDTGIYTILAEHPEGVEKEFRWLMPQCADTNLDLTLPFPPPSITPDTLPTLVFPCSIPSDIPPADVTCTDGEGNVLDVVESETLYPFNLLVRTYTCTDVYGRVGAVHQTVETQALDLIMSPVTPSVVTACNEIVPFPEVIVFDECEGEYLVEPSVIEATYPDSSPCAQQGTAVPRVSVRTWEASDVEGTSVVEGQHSDPELDVSISESWGNEEDRNEIIEGIEEAVGDGSGFLTGAPPASIILFTGDDFIGGKASAYAKTVFLKDQGTEWVWSTEALQESVSGSGIHTMTWTHPPECTAAVTGAAAAVVQTESSAFDPIEDTVIFVQALDVIKDIALEFAPIPPGLDQAIDAVVDEITDPSSDTYADVEGQEIVTVGGETGTAKSRSNVVYKREGLEDEAIIGGGTVCEAVSLVDTLPDSLTSSVATSATIKVGASGNGYATCKLSSVYVTYLVGWCECGDELMFDIQFDFGLSLNEMTVVAQVTALGLALQGAADSIAEDITSGDLDCKDDAAVEARLMSDIRSILIDKQSQNFDCMDDVFKP</sequence>
<dbReference type="AlphaFoldDB" id="A0A9K3CNK6"/>
<proteinExistence type="predicted"/>
<accession>A0A9K3CNK6</accession>
<feature type="chain" id="PRO_5039894703" description="Carboxypeptidase regulatory-like domain-containing protein" evidence="1">
    <location>
        <begin position="24"/>
        <end position="794"/>
    </location>
</feature>
<keyword evidence="3" id="KW-1185">Reference proteome</keyword>
<dbReference type="EMBL" id="BDIP01000183">
    <property type="protein sequence ID" value="GIQ80508.1"/>
    <property type="molecule type" value="Genomic_DNA"/>
</dbReference>
<evidence type="ECO:0000313" key="2">
    <source>
        <dbReference type="EMBL" id="GIQ80508.1"/>
    </source>
</evidence>
<feature type="signal peptide" evidence="1">
    <location>
        <begin position="1"/>
        <end position="23"/>
    </location>
</feature>
<dbReference type="Gene3D" id="2.60.40.1120">
    <property type="entry name" value="Carboxypeptidase-like, regulatory domain"/>
    <property type="match status" value="1"/>
</dbReference>
<evidence type="ECO:0000256" key="1">
    <source>
        <dbReference type="SAM" id="SignalP"/>
    </source>
</evidence>
<organism evidence="2 3">
    <name type="scientific">Kipferlia bialata</name>
    <dbReference type="NCBI Taxonomy" id="797122"/>
    <lineage>
        <taxon>Eukaryota</taxon>
        <taxon>Metamonada</taxon>
        <taxon>Carpediemonas-like organisms</taxon>
        <taxon>Kipferlia</taxon>
    </lineage>
</organism>
<reference evidence="2 3" key="1">
    <citation type="journal article" date="2018" name="PLoS ONE">
        <title>The draft genome of Kipferlia bialata reveals reductive genome evolution in fornicate parasites.</title>
        <authorList>
            <person name="Tanifuji G."/>
            <person name="Takabayashi S."/>
            <person name="Kume K."/>
            <person name="Takagi M."/>
            <person name="Nakayama T."/>
            <person name="Kamikawa R."/>
            <person name="Inagaki Y."/>
            <person name="Hashimoto T."/>
        </authorList>
    </citation>
    <scope>NUCLEOTIDE SEQUENCE [LARGE SCALE GENOMIC DNA]</scope>
    <source>
        <strain evidence="2">NY0173</strain>
    </source>
</reference>
<comment type="caution">
    <text evidence="2">The sequence shown here is derived from an EMBL/GenBank/DDBJ whole genome shotgun (WGS) entry which is preliminary data.</text>
</comment>